<feature type="transmembrane region" description="Helical" evidence="5">
    <location>
        <begin position="392"/>
        <end position="409"/>
    </location>
</feature>
<feature type="transmembrane region" description="Helical" evidence="5">
    <location>
        <begin position="473"/>
        <end position="499"/>
    </location>
</feature>
<feature type="transmembrane region" description="Helical" evidence="5">
    <location>
        <begin position="204"/>
        <end position="227"/>
    </location>
</feature>
<evidence type="ECO:0000256" key="2">
    <source>
        <dbReference type="ARBA" id="ARBA00022692"/>
    </source>
</evidence>
<organism evidence="6 7">
    <name type="scientific">Mesomycoplasma hyorhinis SK76</name>
    <dbReference type="NCBI Taxonomy" id="1118964"/>
    <lineage>
        <taxon>Bacteria</taxon>
        <taxon>Bacillati</taxon>
        <taxon>Mycoplasmatota</taxon>
        <taxon>Mycoplasmoidales</taxon>
        <taxon>Metamycoplasmataceae</taxon>
        <taxon>Mesomycoplasma</taxon>
    </lineage>
</organism>
<feature type="transmembrane region" description="Helical" evidence="5">
    <location>
        <begin position="283"/>
        <end position="309"/>
    </location>
</feature>
<feature type="transmembrane region" description="Helical" evidence="5">
    <location>
        <begin position="157"/>
        <end position="184"/>
    </location>
</feature>
<dbReference type="InterPro" id="IPR050598">
    <property type="entry name" value="AminoAcid_Transporter"/>
</dbReference>
<feature type="transmembrane region" description="Helical" evidence="5">
    <location>
        <begin position="239"/>
        <end position="263"/>
    </location>
</feature>
<feature type="transmembrane region" description="Helical" evidence="5">
    <location>
        <begin position="335"/>
        <end position="353"/>
    </location>
</feature>
<evidence type="ECO:0000256" key="5">
    <source>
        <dbReference type="SAM" id="Phobius"/>
    </source>
</evidence>
<dbReference type="PANTHER" id="PTHR11785">
    <property type="entry name" value="AMINO ACID TRANSPORTER"/>
    <property type="match status" value="1"/>
</dbReference>
<dbReference type="GeneID" id="93248763"/>
<dbReference type="EMBL" id="CP003914">
    <property type="protein sequence ID" value="AFX74580.1"/>
    <property type="molecule type" value="Genomic_DNA"/>
</dbReference>
<dbReference type="PANTHER" id="PTHR11785:SF512">
    <property type="entry name" value="SOBREMESA, ISOFORM B"/>
    <property type="match status" value="1"/>
</dbReference>
<dbReference type="Pfam" id="PF13520">
    <property type="entry name" value="AA_permease_2"/>
    <property type="match status" value="1"/>
</dbReference>
<evidence type="ECO:0000313" key="6">
    <source>
        <dbReference type="EMBL" id="AFX74580.1"/>
    </source>
</evidence>
<comment type="subcellular location">
    <subcellularLocation>
        <location evidence="1">Membrane</location>
        <topology evidence="1">Multi-pass membrane protein</topology>
    </subcellularLocation>
</comment>
<evidence type="ECO:0000256" key="4">
    <source>
        <dbReference type="ARBA" id="ARBA00023136"/>
    </source>
</evidence>
<keyword evidence="4 5" id="KW-0472">Membrane</keyword>
<dbReference type="InterPro" id="IPR002293">
    <property type="entry name" value="AA/rel_permease1"/>
</dbReference>
<evidence type="ECO:0000256" key="1">
    <source>
        <dbReference type="ARBA" id="ARBA00004141"/>
    </source>
</evidence>
<sequence length="529" mass="58733">MTLKNARKLGFFAALAMLVGSVVGVGIFFKNNSIQKVTDSQGITWLLAWVVGGVISLIVALNFSEISFLKPSKLNGLSNWLYRSGGKKLGYFTSFSYAFFYYPIIAMTLGVILSEVLVYFIGSAAGKDVSLPYYAHFLIGSVFILLYLVLNQLSIKISGWVALISTILKFIPLLFALIIGIALANSHFTNQKLPNAFSNTTFDLSKLILALPGVLFAYDSFLSIGLFQKKVVNPRKTVPRTLIISMIIIVSVYSLIAVSSILHNSGTIWGIISDVFDLSIAKPINIVVTFFLLISVIGVTNAMASATLIQMQDQARIRTVFGVRALAKKMGETKAAWILLAVTFAFWILIVQFPSMFAPFLKQVVVDNKVVEGQYLYGSGTDTLLEYMSNTPTIFFFVLYGLSLATYSLKRNKISNPKNRHNKYAFHTITILGCLVILIMEVAYIYSLISAVVQAPWANSNAGFFASGGVFLPWIYAFVVFIVQILLFIGLPVVNFFLIKMFEKRDILKQFPLLVELSPKELKEEGFEF</sequence>
<feature type="transmembrane region" description="Helical" evidence="5">
    <location>
        <begin position="133"/>
        <end position="150"/>
    </location>
</feature>
<proteinExistence type="predicted"/>
<feature type="transmembrane region" description="Helical" evidence="5">
    <location>
        <begin position="429"/>
        <end position="453"/>
    </location>
</feature>
<dbReference type="PIRSF" id="PIRSF006060">
    <property type="entry name" value="AA_transporter"/>
    <property type="match status" value="1"/>
</dbReference>
<gene>
    <name evidence="6" type="ORF">MOS_677</name>
</gene>
<accession>A0AAI8ANC3</accession>
<dbReference type="Gene3D" id="1.20.1740.10">
    <property type="entry name" value="Amino acid/polyamine transporter I"/>
    <property type="match status" value="1"/>
</dbReference>
<feature type="transmembrane region" description="Helical" evidence="5">
    <location>
        <begin position="97"/>
        <end position="121"/>
    </location>
</feature>
<dbReference type="RefSeq" id="WP_013302401.1">
    <property type="nucleotide sequence ID" value="NC_019552.1"/>
</dbReference>
<dbReference type="GO" id="GO:0016020">
    <property type="term" value="C:membrane"/>
    <property type="evidence" value="ECO:0007669"/>
    <property type="project" value="UniProtKB-SubCell"/>
</dbReference>
<name>A0AAI8ANC3_MESHY</name>
<evidence type="ECO:0000313" key="7">
    <source>
        <dbReference type="Proteomes" id="UP000009399"/>
    </source>
</evidence>
<dbReference type="GO" id="GO:0015179">
    <property type="term" value="F:L-amino acid transmembrane transporter activity"/>
    <property type="evidence" value="ECO:0007669"/>
    <property type="project" value="TreeGrafter"/>
</dbReference>
<dbReference type="KEGG" id="mhs:MOS_677"/>
<protein>
    <submittedName>
        <fullName evidence="6">Amino acid permease</fullName>
    </submittedName>
</protein>
<dbReference type="AlphaFoldDB" id="A0AAI8ANC3"/>
<keyword evidence="2 5" id="KW-0812">Transmembrane</keyword>
<reference evidence="6 7" key="1">
    <citation type="journal article" date="2013" name="Genome Announc.">
        <title>Complete Genome Sequence of Mycoplasma hyorhinis Strain SK76.</title>
        <authorList>
            <person name="Goodison S."/>
            <person name="Urquidi V."/>
            <person name="Kumar D."/>
            <person name="Reyes L."/>
            <person name="Rosser C.J."/>
        </authorList>
    </citation>
    <scope>NUCLEOTIDE SEQUENCE [LARGE SCALE GENOMIC DNA]</scope>
    <source>
        <strain evidence="6 7">SK76</strain>
    </source>
</reference>
<feature type="transmembrane region" description="Helical" evidence="5">
    <location>
        <begin position="43"/>
        <end position="63"/>
    </location>
</feature>
<keyword evidence="3 5" id="KW-1133">Transmembrane helix</keyword>
<dbReference type="Proteomes" id="UP000009399">
    <property type="component" value="Chromosome"/>
</dbReference>
<evidence type="ECO:0000256" key="3">
    <source>
        <dbReference type="ARBA" id="ARBA00022989"/>
    </source>
</evidence>